<feature type="region of interest" description="Disordered" evidence="2">
    <location>
        <begin position="386"/>
        <end position="429"/>
    </location>
</feature>
<keyword evidence="1" id="KW-0175">Coiled coil</keyword>
<evidence type="ECO:0000256" key="2">
    <source>
        <dbReference type="SAM" id="MobiDB-lite"/>
    </source>
</evidence>
<evidence type="ECO:0000313" key="4">
    <source>
        <dbReference type="Proteomes" id="UP000193560"/>
    </source>
</evidence>
<feature type="compositionally biased region" description="Basic and acidic residues" evidence="2">
    <location>
        <begin position="30"/>
        <end position="41"/>
    </location>
</feature>
<name>A0A1X2IBC1_9FUNG</name>
<feature type="compositionally biased region" description="Low complexity" evidence="2">
    <location>
        <begin position="335"/>
        <end position="347"/>
    </location>
</feature>
<feature type="compositionally biased region" description="Basic residues" evidence="2">
    <location>
        <begin position="477"/>
        <end position="486"/>
    </location>
</feature>
<dbReference type="STRING" id="90262.A0A1X2IBC1"/>
<organism evidence="3 4">
    <name type="scientific">Absidia repens</name>
    <dbReference type="NCBI Taxonomy" id="90262"/>
    <lineage>
        <taxon>Eukaryota</taxon>
        <taxon>Fungi</taxon>
        <taxon>Fungi incertae sedis</taxon>
        <taxon>Mucoromycota</taxon>
        <taxon>Mucoromycotina</taxon>
        <taxon>Mucoromycetes</taxon>
        <taxon>Mucorales</taxon>
        <taxon>Cunninghamellaceae</taxon>
        <taxon>Absidia</taxon>
    </lineage>
</organism>
<reference evidence="3 4" key="1">
    <citation type="submission" date="2016-07" db="EMBL/GenBank/DDBJ databases">
        <title>Pervasive Adenine N6-methylation of Active Genes in Fungi.</title>
        <authorList>
            <consortium name="DOE Joint Genome Institute"/>
            <person name="Mondo S.J."/>
            <person name="Dannebaum R.O."/>
            <person name="Kuo R.C."/>
            <person name="Labutti K."/>
            <person name="Haridas S."/>
            <person name="Kuo A."/>
            <person name="Salamov A."/>
            <person name="Ahrendt S.R."/>
            <person name="Lipzen A."/>
            <person name="Sullivan W."/>
            <person name="Andreopoulos W.B."/>
            <person name="Clum A."/>
            <person name="Lindquist E."/>
            <person name="Daum C."/>
            <person name="Ramamoorthy G.K."/>
            <person name="Gryganskyi A."/>
            <person name="Culley D."/>
            <person name="Magnuson J.K."/>
            <person name="James T.Y."/>
            <person name="O'Malley M.A."/>
            <person name="Stajich J.E."/>
            <person name="Spatafora J.W."/>
            <person name="Visel A."/>
            <person name="Grigoriev I.V."/>
        </authorList>
    </citation>
    <scope>NUCLEOTIDE SEQUENCE [LARGE SCALE GENOMIC DNA]</scope>
    <source>
        <strain evidence="3 4">NRRL 1336</strain>
    </source>
</reference>
<dbReference type="AlphaFoldDB" id="A0A1X2IBC1"/>
<feature type="coiled-coil region" evidence="1">
    <location>
        <begin position="93"/>
        <end position="124"/>
    </location>
</feature>
<evidence type="ECO:0000313" key="3">
    <source>
        <dbReference type="EMBL" id="ORZ13239.1"/>
    </source>
</evidence>
<dbReference type="EMBL" id="MCGE01000017">
    <property type="protein sequence ID" value="ORZ13239.1"/>
    <property type="molecule type" value="Genomic_DNA"/>
</dbReference>
<dbReference type="Proteomes" id="UP000193560">
    <property type="component" value="Unassembled WGS sequence"/>
</dbReference>
<proteinExistence type="predicted"/>
<sequence length="520" mass="58825">MSSVQAVIAALNQQNNQNDPRQPSNRQSKSNHDVASIRDRFGASPNATTEFKIHRSSHMEKRGTTTATVNRPASSLVPLRHDSLMDSTTRTKINHQQATKQQLVERLERMNMEINQLKQQLYDNAIDTPNTRTCELPETEMPTLPPACFIWFDVDDDSMDNNSNIEGDNLSSSEIDYDDVIADYNRHIFTQGQQQQNINTLQRQLAACEIGTQWMMNKYLGELELERLHTRSLDTIVQNQEDLINIMESKPIEPVDTAHQEQQTFLLHSQLELQRMELDDKQEMINLMADERDILVNKIKRLSQQLHQQQYYINQTPQHCAVESMEKRSKNHPRSPSSSSTCSTSSYNTTVSSTSTSCLDWVNINGIQQHNQSTYLLSSFSKHPTAAGNLYSPPQTPPPREKLPPLPTSSSSSSVTTTPNLSPRSTLVSATPSLSSSLATLESSSSLSSSTTSDYQGSLSHQSSMPDIRSYHDQQYHRRTTYHHRRDSGDPALGSPVGRHEKGAIRQKSFWKGWRQRLSS</sequence>
<dbReference type="OrthoDB" id="2290922at2759"/>
<feature type="region of interest" description="Disordered" evidence="2">
    <location>
        <begin position="322"/>
        <end position="347"/>
    </location>
</feature>
<protein>
    <submittedName>
        <fullName evidence="3">Uncharacterized protein</fullName>
    </submittedName>
</protein>
<evidence type="ECO:0000256" key="1">
    <source>
        <dbReference type="SAM" id="Coils"/>
    </source>
</evidence>
<keyword evidence="4" id="KW-1185">Reference proteome</keyword>
<accession>A0A1X2IBC1</accession>
<feature type="region of interest" description="Disordered" evidence="2">
    <location>
        <begin position="11"/>
        <end position="46"/>
    </location>
</feature>
<feature type="compositionally biased region" description="Low complexity" evidence="2">
    <location>
        <begin position="12"/>
        <end position="27"/>
    </location>
</feature>
<gene>
    <name evidence="3" type="ORF">BCR42DRAFT_419478</name>
</gene>
<feature type="compositionally biased region" description="Low complexity" evidence="2">
    <location>
        <begin position="442"/>
        <end position="460"/>
    </location>
</feature>
<comment type="caution">
    <text evidence="3">The sequence shown here is derived from an EMBL/GenBank/DDBJ whole genome shotgun (WGS) entry which is preliminary data.</text>
</comment>
<feature type="region of interest" description="Disordered" evidence="2">
    <location>
        <begin position="442"/>
        <end position="506"/>
    </location>
</feature>
<feature type="compositionally biased region" description="Low complexity" evidence="2">
    <location>
        <begin position="408"/>
        <end position="429"/>
    </location>
</feature>